<reference evidence="2" key="2">
    <citation type="submission" date="2023-01" db="EMBL/GenBank/DDBJ databases">
        <authorList>
            <person name="Sun Q."/>
            <person name="Evtushenko L."/>
        </authorList>
    </citation>
    <scope>NUCLEOTIDE SEQUENCE</scope>
    <source>
        <strain evidence="2">VKM Ac-1020</strain>
    </source>
</reference>
<dbReference type="CDD" id="cd16936">
    <property type="entry name" value="HATPase_RsbW-like"/>
    <property type="match status" value="1"/>
</dbReference>
<proteinExistence type="predicted"/>
<accession>A0A9W6LWP9</accession>
<feature type="domain" description="Histidine kinase/HSP90-like ATPase" evidence="1">
    <location>
        <begin position="16"/>
        <end position="132"/>
    </location>
</feature>
<dbReference type="RefSeq" id="WP_271173326.1">
    <property type="nucleotide sequence ID" value="NZ_BSEJ01000007.1"/>
</dbReference>
<dbReference type="SUPFAM" id="SSF55874">
    <property type="entry name" value="ATPase domain of HSP90 chaperone/DNA topoisomerase II/histidine kinase"/>
    <property type="match status" value="1"/>
</dbReference>
<comment type="caution">
    <text evidence="2">The sequence shown here is derived from an EMBL/GenBank/DDBJ whole genome shotgun (WGS) entry which is preliminary data.</text>
</comment>
<dbReference type="Gene3D" id="3.30.565.10">
    <property type="entry name" value="Histidine kinase-like ATPase, C-terminal domain"/>
    <property type="match status" value="1"/>
</dbReference>
<gene>
    <name evidence="2" type="ORF">GCM10017576_17460</name>
</gene>
<dbReference type="Pfam" id="PF13581">
    <property type="entry name" value="HATPase_c_2"/>
    <property type="match status" value="1"/>
</dbReference>
<dbReference type="EMBL" id="BSEJ01000007">
    <property type="protein sequence ID" value="GLJ61616.1"/>
    <property type="molecule type" value="Genomic_DNA"/>
</dbReference>
<organism evidence="2 3">
    <name type="scientific">Microbacterium barkeri</name>
    <dbReference type="NCBI Taxonomy" id="33917"/>
    <lineage>
        <taxon>Bacteria</taxon>
        <taxon>Bacillati</taxon>
        <taxon>Actinomycetota</taxon>
        <taxon>Actinomycetes</taxon>
        <taxon>Micrococcales</taxon>
        <taxon>Microbacteriaceae</taxon>
        <taxon>Microbacterium</taxon>
    </lineage>
</organism>
<evidence type="ECO:0000313" key="2">
    <source>
        <dbReference type="EMBL" id="GLJ61616.1"/>
    </source>
</evidence>
<dbReference type="Proteomes" id="UP001142462">
    <property type="component" value="Unassembled WGS sequence"/>
</dbReference>
<reference evidence="2" key="1">
    <citation type="journal article" date="2014" name="Int. J. Syst. Evol. Microbiol.">
        <title>Complete genome sequence of Corynebacterium casei LMG S-19264T (=DSM 44701T), isolated from a smear-ripened cheese.</title>
        <authorList>
            <consortium name="US DOE Joint Genome Institute (JGI-PGF)"/>
            <person name="Walter F."/>
            <person name="Albersmeier A."/>
            <person name="Kalinowski J."/>
            <person name="Ruckert C."/>
        </authorList>
    </citation>
    <scope>NUCLEOTIDE SEQUENCE</scope>
    <source>
        <strain evidence="2">VKM Ac-1020</strain>
    </source>
</reference>
<name>A0A9W6LWP9_9MICO</name>
<sequence>MNGDEPVLRARVEGRAEIAFVDAVLDALEGIWSRADVADADRMLFGLAVSEIATNVVTHAPDDAEVRVTADLEVGRTALTAIIRDTAWPVDIAWADVSMPGPEAESGRGLALAREALDVLDHHVDHGNVWTLVRRLA</sequence>
<keyword evidence="3" id="KW-1185">Reference proteome</keyword>
<evidence type="ECO:0000313" key="3">
    <source>
        <dbReference type="Proteomes" id="UP001142462"/>
    </source>
</evidence>
<dbReference type="InterPro" id="IPR036890">
    <property type="entry name" value="HATPase_C_sf"/>
</dbReference>
<evidence type="ECO:0000259" key="1">
    <source>
        <dbReference type="Pfam" id="PF13581"/>
    </source>
</evidence>
<dbReference type="AlphaFoldDB" id="A0A9W6LWP9"/>
<dbReference type="InterPro" id="IPR003594">
    <property type="entry name" value="HATPase_dom"/>
</dbReference>
<protein>
    <recommendedName>
        <fullName evidence="1">Histidine kinase/HSP90-like ATPase domain-containing protein</fullName>
    </recommendedName>
</protein>